<dbReference type="RefSeq" id="WP_251595507.1">
    <property type="nucleotide sequence ID" value="NZ_JAMLJI010000006.1"/>
</dbReference>
<protein>
    <submittedName>
        <fullName evidence="1">Uncharacterized protein</fullName>
    </submittedName>
</protein>
<keyword evidence="2" id="KW-1185">Reference proteome</keyword>
<comment type="caution">
    <text evidence="1">The sequence shown here is derived from an EMBL/GenBank/DDBJ whole genome shotgun (WGS) entry which is preliminary data.</text>
</comment>
<dbReference type="Proteomes" id="UP001269375">
    <property type="component" value="Unassembled WGS sequence"/>
</dbReference>
<evidence type="ECO:0000313" key="2">
    <source>
        <dbReference type="Proteomes" id="UP001269375"/>
    </source>
</evidence>
<accession>A0ABU1H0H2</accession>
<dbReference type="EMBL" id="JARWAO010000010">
    <property type="protein sequence ID" value="MDR5897257.1"/>
    <property type="molecule type" value="Genomic_DNA"/>
</dbReference>
<name>A0ABU1H0H2_9GAMM</name>
<sequence>MQLDDIFDALGSSELSQLSLGSETDMGVARESEVKLLPHINLGLTALHKRFKLREGRIRVLRKPGREQYVLTAAHAMSAQGVGSRDAYIDDAERTFENDLLKIEQVLDPNGCPVPLNDENMPGGLRTLSVNTLVMPATFAHPYVTVVYRANHPQLKPTNATAIRKMEIDLPFSHLEALLFFIASRVFNPMGASEGFHEGNNYASKYERACLALENGGYQLENQFEDHRFHRNGWC</sequence>
<organism evidence="1 2">
    <name type="scientific">Larsenimonas suaedae</name>
    <dbReference type="NCBI Taxonomy" id="1851019"/>
    <lineage>
        <taxon>Bacteria</taxon>
        <taxon>Pseudomonadati</taxon>
        <taxon>Pseudomonadota</taxon>
        <taxon>Gammaproteobacteria</taxon>
        <taxon>Oceanospirillales</taxon>
        <taxon>Halomonadaceae</taxon>
        <taxon>Larsenimonas</taxon>
    </lineage>
</organism>
<evidence type="ECO:0000313" key="1">
    <source>
        <dbReference type="EMBL" id="MDR5897257.1"/>
    </source>
</evidence>
<reference evidence="1 2" key="1">
    <citation type="submission" date="2023-04" db="EMBL/GenBank/DDBJ databases">
        <title>A long-awaited taxogenomic arrangement of the family Halomonadaceae.</title>
        <authorList>
            <person name="De La Haba R."/>
            <person name="Chuvochina M."/>
            <person name="Wittouck S."/>
            <person name="Arahal D.R."/>
            <person name="Sanchez-Porro C."/>
            <person name="Hugenholtz P."/>
            <person name="Ventosa A."/>
        </authorList>
    </citation>
    <scope>NUCLEOTIDE SEQUENCE [LARGE SCALE GENOMIC DNA]</scope>
    <source>
        <strain evidence="1 2">DSM 22428</strain>
    </source>
</reference>
<proteinExistence type="predicted"/>
<gene>
    <name evidence="1" type="ORF">QC825_14395</name>
</gene>